<evidence type="ECO:0000313" key="2">
    <source>
        <dbReference type="Proteomes" id="UP000248745"/>
    </source>
</evidence>
<proteinExistence type="predicted"/>
<name>A0A2W2B0Y8_9BACT</name>
<accession>A0A2W2B0Y8</accession>
<dbReference type="AlphaFoldDB" id="A0A2W2B0Y8"/>
<organism evidence="1 2">
    <name type="scientific">Taibaiella soli</name>
    <dbReference type="NCBI Taxonomy" id="1649169"/>
    <lineage>
        <taxon>Bacteria</taxon>
        <taxon>Pseudomonadati</taxon>
        <taxon>Bacteroidota</taxon>
        <taxon>Chitinophagia</taxon>
        <taxon>Chitinophagales</taxon>
        <taxon>Chitinophagaceae</taxon>
        <taxon>Taibaiella</taxon>
    </lineage>
</organism>
<sequence>MKYYNLENGAFIETANGLLPGIEWQEGANKFRAIMTVPNFTELQHGRQITCMYSVQIQPSGLTEWIFVRNESIIITNQNFINTQTVSLVPSSEAKDEHGSLKPGYAGQLDFFVSMIGKGLYQPILPMYDLIIESIITQENIPQS</sequence>
<dbReference type="EMBL" id="QKTW01000009">
    <property type="protein sequence ID" value="PZF73904.1"/>
    <property type="molecule type" value="Genomic_DNA"/>
</dbReference>
<dbReference type="RefSeq" id="WP_110998001.1">
    <property type="nucleotide sequence ID" value="NZ_QKTW01000009.1"/>
</dbReference>
<dbReference type="Proteomes" id="UP000248745">
    <property type="component" value="Unassembled WGS sequence"/>
</dbReference>
<dbReference type="OrthoDB" id="9805754at2"/>
<keyword evidence="2" id="KW-1185">Reference proteome</keyword>
<protein>
    <submittedName>
        <fullName evidence="1">Uncharacterized protein</fullName>
    </submittedName>
</protein>
<gene>
    <name evidence="1" type="ORF">DN068_06060</name>
</gene>
<reference evidence="1 2" key="1">
    <citation type="submission" date="2018-06" db="EMBL/GenBank/DDBJ databases">
        <title>Mucibacter soli gen. nov., sp. nov., a new member of the family Chitinophagaceae producing mucin.</title>
        <authorList>
            <person name="Kim M.-K."/>
            <person name="Park S."/>
            <person name="Kim T.-S."/>
            <person name="Joung Y."/>
            <person name="Han J.-H."/>
            <person name="Kim S.B."/>
        </authorList>
    </citation>
    <scope>NUCLEOTIDE SEQUENCE [LARGE SCALE GENOMIC DNA]</scope>
    <source>
        <strain evidence="1 2">R1-15</strain>
    </source>
</reference>
<evidence type="ECO:0000313" key="1">
    <source>
        <dbReference type="EMBL" id="PZF73904.1"/>
    </source>
</evidence>
<comment type="caution">
    <text evidence="1">The sequence shown here is derived from an EMBL/GenBank/DDBJ whole genome shotgun (WGS) entry which is preliminary data.</text>
</comment>